<proteinExistence type="predicted"/>
<comment type="caution">
    <text evidence="2">The sequence shown here is derived from an EMBL/GenBank/DDBJ whole genome shotgun (WGS) entry which is preliminary data.</text>
</comment>
<dbReference type="EMBL" id="VUNS01000005">
    <property type="protein sequence ID" value="MST96735.1"/>
    <property type="molecule type" value="Genomic_DNA"/>
</dbReference>
<dbReference type="PROSITE" id="PS51257">
    <property type="entry name" value="PROKAR_LIPOPROTEIN"/>
    <property type="match status" value="1"/>
</dbReference>
<evidence type="ECO:0008006" key="4">
    <source>
        <dbReference type="Google" id="ProtNLM"/>
    </source>
</evidence>
<keyword evidence="3" id="KW-1185">Reference proteome</keyword>
<sequence>MRRNWMAVFVCGLFILLAAGGCEAFKEAWEEAMDPEAETTDNPNSPEFKRKYVVHLNAIVKYPRAGELEREINTFDGKTIWINTNQLFSSKNIRDAKAVARPGNPEIFDLQFKVDRFGKLQWQLLSGNHNDEPVALVVDGVYFASFYPEPADDDASSWVTLRVGINPVTARGIARNAKKNYTNLNPDTSSWF</sequence>
<feature type="signal peptide" evidence="1">
    <location>
        <begin position="1"/>
        <end position="24"/>
    </location>
</feature>
<accession>A0A844G1F7</accession>
<protein>
    <recommendedName>
        <fullName evidence="4">Lipoprotein</fullName>
    </recommendedName>
</protein>
<evidence type="ECO:0000313" key="3">
    <source>
        <dbReference type="Proteomes" id="UP000435649"/>
    </source>
</evidence>
<dbReference type="RefSeq" id="WP_154417460.1">
    <property type="nucleotide sequence ID" value="NZ_CALXOB010000044.1"/>
</dbReference>
<keyword evidence="1" id="KW-0732">Signal</keyword>
<gene>
    <name evidence="2" type="ORF">FYJ85_06715</name>
</gene>
<evidence type="ECO:0000256" key="1">
    <source>
        <dbReference type="SAM" id="SignalP"/>
    </source>
</evidence>
<organism evidence="2 3">
    <name type="scientific">Victivallis lenta</name>
    <dbReference type="NCBI Taxonomy" id="2606640"/>
    <lineage>
        <taxon>Bacteria</taxon>
        <taxon>Pseudomonadati</taxon>
        <taxon>Lentisphaerota</taxon>
        <taxon>Lentisphaeria</taxon>
        <taxon>Victivallales</taxon>
        <taxon>Victivallaceae</taxon>
        <taxon>Victivallis</taxon>
    </lineage>
</organism>
<dbReference type="AlphaFoldDB" id="A0A844G1F7"/>
<reference evidence="2 3" key="1">
    <citation type="submission" date="2019-08" db="EMBL/GenBank/DDBJ databases">
        <title>In-depth cultivation of the pig gut microbiome towards novel bacterial diversity and tailored functional studies.</title>
        <authorList>
            <person name="Wylensek D."/>
            <person name="Hitch T.C.A."/>
            <person name="Clavel T."/>
        </authorList>
    </citation>
    <scope>NUCLEOTIDE SEQUENCE [LARGE SCALE GENOMIC DNA]</scope>
    <source>
        <strain evidence="2 3">BBE-744-WT-12</strain>
    </source>
</reference>
<evidence type="ECO:0000313" key="2">
    <source>
        <dbReference type="EMBL" id="MST96735.1"/>
    </source>
</evidence>
<name>A0A844G1F7_9BACT</name>
<dbReference type="Proteomes" id="UP000435649">
    <property type="component" value="Unassembled WGS sequence"/>
</dbReference>
<feature type="chain" id="PRO_5032390538" description="Lipoprotein" evidence="1">
    <location>
        <begin position="25"/>
        <end position="192"/>
    </location>
</feature>